<dbReference type="Gene3D" id="3.30.2310.20">
    <property type="entry name" value="RelE-like"/>
    <property type="match status" value="1"/>
</dbReference>
<dbReference type="EMBL" id="APJX01000014">
    <property type="protein sequence ID" value="EMS77540.1"/>
    <property type="molecule type" value="Genomic_DNA"/>
</dbReference>
<evidence type="ECO:0008006" key="3">
    <source>
        <dbReference type="Google" id="ProtNLM"/>
    </source>
</evidence>
<accession>S0FS53</accession>
<keyword evidence="2" id="KW-1185">Reference proteome</keyword>
<evidence type="ECO:0000313" key="1">
    <source>
        <dbReference type="EMBL" id="EMS77540.1"/>
    </source>
</evidence>
<dbReference type="Proteomes" id="UP000014216">
    <property type="component" value="Unassembled WGS sequence"/>
</dbReference>
<reference evidence="1 2" key="1">
    <citation type="journal article" date="2013" name="Genome Announc.">
        <title>Draft Genome Sequence of Desulfotignum phosphitoxidans DSM 13687 Strain FiPS-3.</title>
        <authorList>
            <person name="Poehlein A."/>
            <person name="Daniel R."/>
            <person name="Simeonova D.D."/>
        </authorList>
    </citation>
    <scope>NUCLEOTIDE SEQUENCE [LARGE SCALE GENOMIC DNA]</scope>
    <source>
        <strain evidence="1 2">DSM 13687</strain>
    </source>
</reference>
<proteinExistence type="predicted"/>
<dbReference type="InterPro" id="IPR035093">
    <property type="entry name" value="RelE/ParE_toxin_dom_sf"/>
</dbReference>
<dbReference type="AlphaFoldDB" id="S0FS53"/>
<gene>
    <name evidence="1" type="ORF">Dpo_14c00230</name>
</gene>
<organism evidence="1 2">
    <name type="scientific">Desulfotignum phosphitoxidans DSM 13687</name>
    <dbReference type="NCBI Taxonomy" id="1286635"/>
    <lineage>
        <taxon>Bacteria</taxon>
        <taxon>Pseudomonadati</taxon>
        <taxon>Thermodesulfobacteriota</taxon>
        <taxon>Desulfobacteria</taxon>
        <taxon>Desulfobacterales</taxon>
        <taxon>Desulfobacteraceae</taxon>
        <taxon>Desulfotignum</taxon>
    </lineage>
</organism>
<protein>
    <recommendedName>
        <fullName evidence="3">Type II toxin-antitoxin system RelE/ParE family toxin</fullName>
    </recommendedName>
</protein>
<comment type="caution">
    <text evidence="1">The sequence shown here is derived from an EMBL/GenBank/DDBJ whole genome shotgun (WGS) entry which is preliminary data.</text>
</comment>
<evidence type="ECO:0000313" key="2">
    <source>
        <dbReference type="Proteomes" id="UP000014216"/>
    </source>
</evidence>
<sequence length="97" mass="11326">MKIQVLDEATVDLADGFRFYERQANGLGEYFLDSLWSDINSLRLHGGIHTIHNGYYRLLSKRFPYAVYYRIEDDVARIRAILDCRHSRDLASTSAKR</sequence>
<name>S0FS53_9BACT</name>